<name>A0A8J2LKX2_9HEXA</name>
<keyword evidence="3" id="KW-1185">Reference proteome</keyword>
<evidence type="ECO:0000256" key="1">
    <source>
        <dbReference type="SAM" id="MobiDB-lite"/>
    </source>
</evidence>
<sequence>MLGVQRFNTVTHKASDIIREMRKVMARFEITSKQVWRSLTDGASKMICSHRIDKQIFCPRDSRTTSDFHRQGSDKESDNSSGDDSAENARSEEEIPEGISEIDQVGEQILKILTEDLVKETGVGLVSFWETRWNYVYLVLERLLRVETEVNSVLKNNGKLKYVLKSEDWDKIKQIAAFLKPFHDYTCMVSKEKDAVSTEVIVAVLCTYVVLTLLDPRFRLMPPSDQRALGIQFLLNEYKLIISEETESNTNIANETRSETPLMHIKSRFPLVQEMKQAILSSQPLRENHSVLKFEAELNKYLSDSDYDNCMEDMD</sequence>
<gene>
    <name evidence="2" type="ORF">AFUS01_LOCUS42844</name>
</gene>
<protein>
    <submittedName>
        <fullName evidence="2">Uncharacterized protein</fullName>
    </submittedName>
</protein>
<evidence type="ECO:0000313" key="2">
    <source>
        <dbReference type="EMBL" id="CAG7833201.1"/>
    </source>
</evidence>
<organism evidence="2 3">
    <name type="scientific">Allacma fusca</name>
    <dbReference type="NCBI Taxonomy" id="39272"/>
    <lineage>
        <taxon>Eukaryota</taxon>
        <taxon>Metazoa</taxon>
        <taxon>Ecdysozoa</taxon>
        <taxon>Arthropoda</taxon>
        <taxon>Hexapoda</taxon>
        <taxon>Collembola</taxon>
        <taxon>Symphypleona</taxon>
        <taxon>Sminthuridae</taxon>
        <taxon>Allacma</taxon>
    </lineage>
</organism>
<proteinExistence type="predicted"/>
<dbReference type="OrthoDB" id="5839926at2759"/>
<feature type="region of interest" description="Disordered" evidence="1">
    <location>
        <begin position="63"/>
        <end position="98"/>
    </location>
</feature>
<evidence type="ECO:0000313" key="3">
    <source>
        <dbReference type="Proteomes" id="UP000708208"/>
    </source>
</evidence>
<feature type="non-terminal residue" evidence="2">
    <location>
        <position position="1"/>
    </location>
</feature>
<dbReference type="EMBL" id="CAJVCH010569025">
    <property type="protein sequence ID" value="CAG7833201.1"/>
    <property type="molecule type" value="Genomic_DNA"/>
</dbReference>
<comment type="caution">
    <text evidence="2">The sequence shown here is derived from an EMBL/GenBank/DDBJ whole genome shotgun (WGS) entry which is preliminary data.</text>
</comment>
<dbReference type="AlphaFoldDB" id="A0A8J2LKX2"/>
<dbReference type="Proteomes" id="UP000708208">
    <property type="component" value="Unassembled WGS sequence"/>
</dbReference>
<feature type="compositionally biased region" description="Basic and acidic residues" evidence="1">
    <location>
        <begin position="63"/>
        <end position="78"/>
    </location>
</feature>
<reference evidence="2" key="1">
    <citation type="submission" date="2021-06" db="EMBL/GenBank/DDBJ databases">
        <authorList>
            <person name="Hodson N. C."/>
            <person name="Mongue J. A."/>
            <person name="Jaron S. K."/>
        </authorList>
    </citation>
    <scope>NUCLEOTIDE SEQUENCE</scope>
</reference>
<accession>A0A8J2LKX2</accession>